<proteinExistence type="predicted"/>
<evidence type="ECO:0000259" key="1">
    <source>
        <dbReference type="PROSITE" id="PS51677"/>
    </source>
</evidence>
<dbReference type="Pfam" id="PF11959">
    <property type="entry name" value="DUF3473"/>
    <property type="match status" value="1"/>
</dbReference>
<dbReference type="Gene3D" id="3.20.20.370">
    <property type="entry name" value="Glycoside hydrolase/deacetylase"/>
    <property type="match status" value="1"/>
</dbReference>
<dbReference type="GO" id="GO:0016810">
    <property type="term" value="F:hydrolase activity, acting on carbon-nitrogen (but not peptide) bonds"/>
    <property type="evidence" value="ECO:0007669"/>
    <property type="project" value="InterPro"/>
</dbReference>
<name>A0A2G6KMJ7_9BACT</name>
<dbReference type="NCBIfam" id="TIGR03006">
    <property type="entry name" value="pepcterm_polyde"/>
    <property type="match status" value="1"/>
</dbReference>
<dbReference type="EMBL" id="PDSK01000026">
    <property type="protein sequence ID" value="PIE36059.1"/>
    <property type="molecule type" value="Genomic_DNA"/>
</dbReference>
<reference evidence="2 3" key="1">
    <citation type="submission" date="2017-10" db="EMBL/GenBank/DDBJ databases">
        <title>Novel microbial diversity and functional potential in the marine mammal oral microbiome.</title>
        <authorList>
            <person name="Dudek N.K."/>
            <person name="Sun C.L."/>
            <person name="Burstein D."/>
            <person name="Kantor R.S."/>
            <person name="Aliaga Goltsman D.S."/>
            <person name="Bik E.M."/>
            <person name="Thomas B.C."/>
            <person name="Banfield J.F."/>
            <person name="Relman D.A."/>
        </authorList>
    </citation>
    <scope>NUCLEOTIDE SEQUENCE [LARGE SCALE GENOMIC DNA]</scope>
    <source>
        <strain evidence="2">DOLJORAL78_47_16</strain>
    </source>
</reference>
<dbReference type="GO" id="GO:0005975">
    <property type="term" value="P:carbohydrate metabolic process"/>
    <property type="evidence" value="ECO:0007669"/>
    <property type="project" value="InterPro"/>
</dbReference>
<dbReference type="InterPro" id="IPR022560">
    <property type="entry name" value="DUF3473"/>
</dbReference>
<dbReference type="InterPro" id="IPR011330">
    <property type="entry name" value="Glyco_hydro/deAcase_b/a-brl"/>
</dbReference>
<feature type="domain" description="NodB homology" evidence="1">
    <location>
        <begin position="18"/>
        <end position="281"/>
    </location>
</feature>
<protein>
    <submittedName>
        <fullName evidence="2">Polysaccharide deacetylase family protein</fullName>
    </submittedName>
</protein>
<dbReference type="Proteomes" id="UP000230821">
    <property type="component" value="Unassembled WGS sequence"/>
</dbReference>
<dbReference type="InterPro" id="IPR014344">
    <property type="entry name" value="XrtA_polysacc_deacetyl"/>
</dbReference>
<dbReference type="PROSITE" id="PS51677">
    <property type="entry name" value="NODB"/>
    <property type="match status" value="1"/>
</dbReference>
<organism evidence="2 3">
    <name type="scientific">candidate division KSB3 bacterium</name>
    <dbReference type="NCBI Taxonomy" id="2044937"/>
    <lineage>
        <taxon>Bacteria</taxon>
        <taxon>candidate division KSB3</taxon>
    </lineage>
</organism>
<dbReference type="InterPro" id="IPR045235">
    <property type="entry name" value="PuuE_HpPgdA-like"/>
</dbReference>
<sequence>MMNALTFDIEDYYQVEAFKAHIAYEEWSSYPSRVVENTKKITDILDERGVKATFFILGWVAERFPDMVKHIAGNGHEIATHGYAHQMVYKQNKEEFEHDLVTSIDILEQSSGQKIIGYRAPTYSIVEESFWALDVLIKHGMLYDSSIFPIAHDRYGVPDGQRFPYVIERENGKNIVEFPLSTLRFFNTWNFPIAGGGYMRLLPYWFLKAGIRHLNKQHQPGIIYLHPWELDPDQPKIPNISRATKFRHYLNLHHTAEKLRRLICDFDFAPIRDVLHMSDLS</sequence>
<evidence type="ECO:0000313" key="2">
    <source>
        <dbReference type="EMBL" id="PIE36059.1"/>
    </source>
</evidence>
<dbReference type="PANTHER" id="PTHR47561">
    <property type="entry name" value="POLYSACCHARIDE DEACETYLASE FAMILY PROTEIN (AFU_ORTHOLOGUE AFUA_6G05030)"/>
    <property type="match status" value="1"/>
</dbReference>
<dbReference type="AlphaFoldDB" id="A0A2G6KMJ7"/>
<dbReference type="PANTHER" id="PTHR47561:SF1">
    <property type="entry name" value="POLYSACCHARIDE DEACETYLASE FAMILY PROTEIN (AFU_ORTHOLOGUE AFUA_6G05030)"/>
    <property type="match status" value="1"/>
</dbReference>
<dbReference type="InterPro" id="IPR002509">
    <property type="entry name" value="NODB_dom"/>
</dbReference>
<dbReference type="Pfam" id="PF01522">
    <property type="entry name" value="Polysacc_deac_1"/>
    <property type="match status" value="1"/>
</dbReference>
<dbReference type="CDD" id="cd10941">
    <property type="entry name" value="CE4_PuuE_HpPgdA_like_2"/>
    <property type="match status" value="1"/>
</dbReference>
<gene>
    <name evidence="2" type="ORF">CSA56_01565</name>
</gene>
<accession>A0A2G6KMJ7</accession>
<dbReference type="SUPFAM" id="SSF88713">
    <property type="entry name" value="Glycoside hydrolase/deacetylase"/>
    <property type="match status" value="1"/>
</dbReference>
<evidence type="ECO:0000313" key="3">
    <source>
        <dbReference type="Proteomes" id="UP000230821"/>
    </source>
</evidence>
<comment type="caution">
    <text evidence="2">The sequence shown here is derived from an EMBL/GenBank/DDBJ whole genome shotgun (WGS) entry which is preliminary data.</text>
</comment>